<dbReference type="Proteomes" id="UP000028828">
    <property type="component" value="Unassembled WGS sequence"/>
</dbReference>
<evidence type="ECO:0000313" key="1">
    <source>
        <dbReference type="EMBL" id="KFG36252.1"/>
    </source>
</evidence>
<evidence type="ECO:0000313" key="2">
    <source>
        <dbReference type="Proteomes" id="UP000028828"/>
    </source>
</evidence>
<name>A0A086JVT4_TOXGO</name>
<gene>
    <name evidence="1" type="ORF">TGP89_358940</name>
</gene>
<reference evidence="1 2" key="1">
    <citation type="submission" date="2014-03" db="EMBL/GenBank/DDBJ databases">
        <authorList>
            <person name="Sibley D."/>
            <person name="Venepally P."/>
            <person name="Karamycheva S."/>
            <person name="Hadjithomas M."/>
            <person name="Khan A."/>
            <person name="Brunk B."/>
            <person name="Roos D."/>
            <person name="Caler E."/>
            <person name="Lorenzi H."/>
        </authorList>
    </citation>
    <scope>NUCLEOTIDE SEQUENCE [LARGE SCALE GENOMIC DNA]</scope>
    <source>
        <strain evidence="2">p89</strain>
    </source>
</reference>
<dbReference type="EMBL" id="AEYI02001535">
    <property type="protein sequence ID" value="KFG36252.1"/>
    <property type="molecule type" value="Genomic_DNA"/>
</dbReference>
<comment type="caution">
    <text evidence="1">The sequence shown here is derived from an EMBL/GenBank/DDBJ whole genome shotgun (WGS) entry which is preliminary data.</text>
</comment>
<protein>
    <submittedName>
        <fullName evidence="1">Uncharacterized protein</fullName>
    </submittedName>
</protein>
<dbReference type="AlphaFoldDB" id="A0A086JVT4"/>
<proteinExistence type="predicted"/>
<dbReference type="VEuPathDB" id="ToxoDB:TGP89_358940"/>
<accession>A0A086JVT4</accession>
<sequence>MVFEQLEFFYRILVAQAAPTGGIVPCSCQVLKHLYPYFRTSCVLAHKCVGVFVRQRGRIAESRALRTLMRCAQDNGATIFCSDHVFHLPVFYFPMETGLHTVAGHLASNVFCNHKAFFVLVRRVTDNLGDT</sequence>
<organism evidence="1 2">
    <name type="scientific">Toxoplasma gondii p89</name>
    <dbReference type="NCBI Taxonomy" id="943119"/>
    <lineage>
        <taxon>Eukaryota</taxon>
        <taxon>Sar</taxon>
        <taxon>Alveolata</taxon>
        <taxon>Apicomplexa</taxon>
        <taxon>Conoidasida</taxon>
        <taxon>Coccidia</taxon>
        <taxon>Eucoccidiorida</taxon>
        <taxon>Eimeriorina</taxon>
        <taxon>Sarcocystidae</taxon>
        <taxon>Toxoplasma</taxon>
    </lineage>
</organism>